<evidence type="ECO:0000259" key="2">
    <source>
        <dbReference type="Pfam" id="PF08212"/>
    </source>
</evidence>
<dbReference type="InterPro" id="IPR012674">
    <property type="entry name" value="Calycin"/>
</dbReference>
<sequence length="202" mass="22495">MASYKLVLLFLCVSSCVWARTWKETGVGERGGPGCVDTDPAQNYMNQYYEGVWYEIGRLQTPGGALFQAGCHCETTYFTSPSPDVGDGEATYTCRKDGPNGQLTSATADLHHDGAAGHFKQQFRYPLSPSLDYTIIYIDQDTAVEYDCGTNRLDVTNYCVHFMSRTPTMDTDKLQQLVLYAESLGLNNQNLNFTATKQEGCW</sequence>
<evidence type="ECO:0000256" key="1">
    <source>
        <dbReference type="SAM" id="SignalP"/>
    </source>
</evidence>
<dbReference type="InterPro" id="IPR000566">
    <property type="entry name" value="Lipocln_cytosolic_FA-bd_dom"/>
</dbReference>
<dbReference type="GO" id="GO:0000302">
    <property type="term" value="P:response to reactive oxygen species"/>
    <property type="evidence" value="ECO:0007669"/>
    <property type="project" value="TreeGrafter"/>
</dbReference>
<dbReference type="AlphaFoldDB" id="A0AAE1KQW7"/>
<feature type="chain" id="PRO_5042239044" description="Lipocalin/cytosolic fatty-acid binding domain-containing protein" evidence="1">
    <location>
        <begin position="20"/>
        <end position="202"/>
    </location>
</feature>
<dbReference type="GO" id="GO:0006629">
    <property type="term" value="P:lipid metabolic process"/>
    <property type="evidence" value="ECO:0007669"/>
    <property type="project" value="TreeGrafter"/>
</dbReference>
<proteinExistence type="predicted"/>
<gene>
    <name evidence="3" type="ORF">Pcinc_015262</name>
</gene>
<accession>A0AAE1KQW7</accession>
<evidence type="ECO:0000313" key="4">
    <source>
        <dbReference type="Proteomes" id="UP001286313"/>
    </source>
</evidence>
<feature type="signal peptide" evidence="1">
    <location>
        <begin position="1"/>
        <end position="19"/>
    </location>
</feature>
<dbReference type="PANTHER" id="PTHR10612:SF62">
    <property type="entry name" value="LIPOCALIN_CYTOSOLIC FATTY-ACID BINDING DOMAIN-CONTAINING PROTEIN"/>
    <property type="match status" value="1"/>
</dbReference>
<keyword evidence="4" id="KW-1185">Reference proteome</keyword>
<evidence type="ECO:0000313" key="3">
    <source>
        <dbReference type="EMBL" id="KAK3880222.1"/>
    </source>
</evidence>
<dbReference type="EMBL" id="JAWQEG010001343">
    <property type="protein sequence ID" value="KAK3880222.1"/>
    <property type="molecule type" value="Genomic_DNA"/>
</dbReference>
<dbReference type="Proteomes" id="UP001286313">
    <property type="component" value="Unassembled WGS sequence"/>
</dbReference>
<dbReference type="Pfam" id="PF08212">
    <property type="entry name" value="Lipocalin_2"/>
    <property type="match status" value="1"/>
</dbReference>
<name>A0AAE1KQW7_PETCI</name>
<dbReference type="GO" id="GO:0005737">
    <property type="term" value="C:cytoplasm"/>
    <property type="evidence" value="ECO:0007669"/>
    <property type="project" value="TreeGrafter"/>
</dbReference>
<dbReference type="SUPFAM" id="SSF50814">
    <property type="entry name" value="Lipocalins"/>
    <property type="match status" value="1"/>
</dbReference>
<protein>
    <recommendedName>
        <fullName evidence="2">Lipocalin/cytosolic fatty-acid binding domain-containing protein</fullName>
    </recommendedName>
</protein>
<dbReference type="PANTHER" id="PTHR10612">
    <property type="entry name" value="APOLIPOPROTEIN D"/>
    <property type="match status" value="1"/>
</dbReference>
<dbReference type="Gene3D" id="2.40.128.20">
    <property type="match status" value="1"/>
</dbReference>
<organism evidence="3 4">
    <name type="scientific">Petrolisthes cinctipes</name>
    <name type="common">Flat porcelain crab</name>
    <dbReference type="NCBI Taxonomy" id="88211"/>
    <lineage>
        <taxon>Eukaryota</taxon>
        <taxon>Metazoa</taxon>
        <taxon>Ecdysozoa</taxon>
        <taxon>Arthropoda</taxon>
        <taxon>Crustacea</taxon>
        <taxon>Multicrustacea</taxon>
        <taxon>Malacostraca</taxon>
        <taxon>Eumalacostraca</taxon>
        <taxon>Eucarida</taxon>
        <taxon>Decapoda</taxon>
        <taxon>Pleocyemata</taxon>
        <taxon>Anomura</taxon>
        <taxon>Galatheoidea</taxon>
        <taxon>Porcellanidae</taxon>
        <taxon>Petrolisthes</taxon>
    </lineage>
</organism>
<reference evidence="3" key="1">
    <citation type="submission" date="2023-10" db="EMBL/GenBank/DDBJ databases">
        <title>Genome assemblies of two species of porcelain crab, Petrolisthes cinctipes and Petrolisthes manimaculis (Anomura: Porcellanidae).</title>
        <authorList>
            <person name="Angst P."/>
        </authorList>
    </citation>
    <scope>NUCLEOTIDE SEQUENCE</scope>
    <source>
        <strain evidence="3">PB745_01</strain>
        <tissue evidence="3">Gill</tissue>
    </source>
</reference>
<keyword evidence="1" id="KW-0732">Signal</keyword>
<comment type="caution">
    <text evidence="3">The sequence shown here is derived from an EMBL/GenBank/DDBJ whole genome shotgun (WGS) entry which is preliminary data.</text>
</comment>
<feature type="domain" description="Lipocalin/cytosolic fatty-acid binding" evidence="2">
    <location>
        <begin position="48"/>
        <end position="195"/>
    </location>
</feature>